<dbReference type="EMBL" id="CVRI01000069">
    <property type="protein sequence ID" value="CRL06967.1"/>
    <property type="molecule type" value="Genomic_DNA"/>
</dbReference>
<dbReference type="Proteomes" id="UP000183832">
    <property type="component" value="Unassembled WGS sequence"/>
</dbReference>
<organism evidence="1 2">
    <name type="scientific">Clunio marinus</name>
    <dbReference type="NCBI Taxonomy" id="568069"/>
    <lineage>
        <taxon>Eukaryota</taxon>
        <taxon>Metazoa</taxon>
        <taxon>Ecdysozoa</taxon>
        <taxon>Arthropoda</taxon>
        <taxon>Hexapoda</taxon>
        <taxon>Insecta</taxon>
        <taxon>Pterygota</taxon>
        <taxon>Neoptera</taxon>
        <taxon>Endopterygota</taxon>
        <taxon>Diptera</taxon>
        <taxon>Nematocera</taxon>
        <taxon>Chironomoidea</taxon>
        <taxon>Chironomidae</taxon>
        <taxon>Clunio</taxon>
    </lineage>
</organism>
<evidence type="ECO:0000313" key="1">
    <source>
        <dbReference type="EMBL" id="CRL06967.1"/>
    </source>
</evidence>
<sequence length="219" mass="24723">MLFLRTLPSSNVEHEAVSSCQVVVISSLQPSERHQKKLTKHEDISSTRVMTWHVASVSLRNLSPASSGSLGNIVEASFCNMVLEAANKKNGKERSSDLFTKRALSEFEVNGANSYLDPYIIHNKRDASIFFGISWLSSVCLMWCGEKAKPQILTLKLSNKTKTTNETFKLDFVLDEGRYGFKSLLHFHFVWLLTVGSCLQTLKFHKIRSTDLNEIHNLT</sequence>
<proteinExistence type="predicted"/>
<evidence type="ECO:0000313" key="2">
    <source>
        <dbReference type="Proteomes" id="UP000183832"/>
    </source>
</evidence>
<accession>A0A1J1J3M0</accession>
<reference evidence="1 2" key="1">
    <citation type="submission" date="2015-04" db="EMBL/GenBank/DDBJ databases">
        <authorList>
            <person name="Syromyatnikov M.Y."/>
            <person name="Popov V.N."/>
        </authorList>
    </citation>
    <scope>NUCLEOTIDE SEQUENCE [LARGE SCALE GENOMIC DNA]</scope>
</reference>
<gene>
    <name evidence="1" type="ORF">CLUMA_CG020027</name>
</gene>
<name>A0A1J1J3M0_9DIPT</name>
<keyword evidence="2" id="KW-1185">Reference proteome</keyword>
<protein>
    <submittedName>
        <fullName evidence="1">CLUMA_CG020027, isoform A</fullName>
    </submittedName>
</protein>
<dbReference type="AlphaFoldDB" id="A0A1J1J3M0"/>